<feature type="domain" description="Ketosynthase family 3 (KS3)" evidence="10">
    <location>
        <begin position="11"/>
        <end position="441"/>
    </location>
</feature>
<dbReference type="PANTHER" id="PTHR43775">
    <property type="entry name" value="FATTY ACID SYNTHASE"/>
    <property type="match status" value="1"/>
</dbReference>
<dbReference type="Pfam" id="PF00109">
    <property type="entry name" value="ketoacyl-synt"/>
    <property type="match status" value="1"/>
</dbReference>
<dbReference type="GO" id="GO:0031177">
    <property type="term" value="F:phosphopantetheine binding"/>
    <property type="evidence" value="ECO:0007669"/>
    <property type="project" value="InterPro"/>
</dbReference>
<dbReference type="InterPro" id="IPR009081">
    <property type="entry name" value="PP-bd_ACP"/>
</dbReference>
<dbReference type="Pfam" id="PF23114">
    <property type="entry name" value="NAD-bd_HRPKS_sdrA"/>
    <property type="match status" value="1"/>
</dbReference>
<dbReference type="Pfam" id="PF08659">
    <property type="entry name" value="KR"/>
    <property type="match status" value="1"/>
</dbReference>
<dbReference type="InterPro" id="IPR020843">
    <property type="entry name" value="ER"/>
</dbReference>
<dbReference type="InterPro" id="IPR013217">
    <property type="entry name" value="Methyltransf_12"/>
</dbReference>
<dbReference type="SMART" id="SM00829">
    <property type="entry name" value="PKS_ER"/>
    <property type="match status" value="1"/>
</dbReference>
<dbReference type="InterPro" id="IPR042104">
    <property type="entry name" value="PKS_dehydratase_sf"/>
</dbReference>
<gene>
    <name evidence="12" type="ORF">QBC34DRAFT_440144</name>
</gene>
<name>A0AAV9GHA3_9PEZI</name>
<dbReference type="InterPro" id="IPR020841">
    <property type="entry name" value="PKS_Beta-ketoAc_synthase_dom"/>
</dbReference>
<dbReference type="FunFam" id="3.40.50.720:FF:000209">
    <property type="entry name" value="Polyketide synthase Pks12"/>
    <property type="match status" value="1"/>
</dbReference>
<dbReference type="Pfam" id="PF02801">
    <property type="entry name" value="Ketoacyl-synt_C"/>
    <property type="match status" value="1"/>
</dbReference>
<evidence type="ECO:0000313" key="13">
    <source>
        <dbReference type="Proteomes" id="UP001321760"/>
    </source>
</evidence>
<organism evidence="12 13">
    <name type="scientific">Podospora aff. communis PSN243</name>
    <dbReference type="NCBI Taxonomy" id="3040156"/>
    <lineage>
        <taxon>Eukaryota</taxon>
        <taxon>Fungi</taxon>
        <taxon>Dikarya</taxon>
        <taxon>Ascomycota</taxon>
        <taxon>Pezizomycotina</taxon>
        <taxon>Sordariomycetes</taxon>
        <taxon>Sordariomycetidae</taxon>
        <taxon>Sordariales</taxon>
        <taxon>Podosporaceae</taxon>
        <taxon>Podospora</taxon>
    </lineage>
</organism>
<evidence type="ECO:0000256" key="7">
    <source>
        <dbReference type="ARBA" id="ARBA00023315"/>
    </source>
</evidence>
<dbReference type="InterPro" id="IPR056501">
    <property type="entry name" value="NAD-bd_HRPKS_sdrA"/>
</dbReference>
<dbReference type="PROSITE" id="PS00012">
    <property type="entry name" value="PHOSPHOPANTETHEINE"/>
    <property type="match status" value="1"/>
</dbReference>
<dbReference type="PANTHER" id="PTHR43775:SF29">
    <property type="entry name" value="ASPERFURANONE POLYKETIDE SYNTHASE AFOG-RELATED"/>
    <property type="match status" value="1"/>
</dbReference>
<dbReference type="Pfam" id="PF21089">
    <property type="entry name" value="PKS_DH_N"/>
    <property type="match status" value="1"/>
</dbReference>
<evidence type="ECO:0000256" key="6">
    <source>
        <dbReference type="ARBA" id="ARBA00023268"/>
    </source>
</evidence>
<dbReference type="Gene3D" id="3.10.129.110">
    <property type="entry name" value="Polyketide synthase dehydratase"/>
    <property type="match status" value="1"/>
</dbReference>
<dbReference type="SUPFAM" id="SSF52151">
    <property type="entry name" value="FabD/lysophospholipase-like"/>
    <property type="match status" value="1"/>
</dbReference>
<dbReference type="GO" id="GO:1901336">
    <property type="term" value="P:lactone biosynthetic process"/>
    <property type="evidence" value="ECO:0007669"/>
    <property type="project" value="UniProtKB-ARBA"/>
</dbReference>
<evidence type="ECO:0000256" key="3">
    <source>
        <dbReference type="ARBA" id="ARBA00022679"/>
    </source>
</evidence>
<dbReference type="InterPro" id="IPR016035">
    <property type="entry name" value="Acyl_Trfase/lysoPLipase"/>
</dbReference>
<evidence type="ECO:0000256" key="4">
    <source>
        <dbReference type="ARBA" id="ARBA00022857"/>
    </source>
</evidence>
<dbReference type="GO" id="GO:0006633">
    <property type="term" value="P:fatty acid biosynthetic process"/>
    <property type="evidence" value="ECO:0007669"/>
    <property type="project" value="InterPro"/>
</dbReference>
<dbReference type="GO" id="GO:0004315">
    <property type="term" value="F:3-oxoacyl-[acyl-carrier-protein] synthase activity"/>
    <property type="evidence" value="ECO:0007669"/>
    <property type="project" value="InterPro"/>
</dbReference>
<keyword evidence="5" id="KW-0560">Oxidoreductase</keyword>
<dbReference type="InterPro" id="IPR001227">
    <property type="entry name" value="Ac_transferase_dom_sf"/>
</dbReference>
<reference evidence="12" key="1">
    <citation type="journal article" date="2023" name="Mol. Phylogenet. Evol.">
        <title>Genome-scale phylogeny and comparative genomics of the fungal order Sordariales.</title>
        <authorList>
            <person name="Hensen N."/>
            <person name="Bonometti L."/>
            <person name="Westerberg I."/>
            <person name="Brannstrom I.O."/>
            <person name="Guillou S."/>
            <person name="Cros-Aarteil S."/>
            <person name="Calhoun S."/>
            <person name="Haridas S."/>
            <person name="Kuo A."/>
            <person name="Mondo S."/>
            <person name="Pangilinan J."/>
            <person name="Riley R."/>
            <person name="LaButti K."/>
            <person name="Andreopoulos B."/>
            <person name="Lipzen A."/>
            <person name="Chen C."/>
            <person name="Yan M."/>
            <person name="Daum C."/>
            <person name="Ng V."/>
            <person name="Clum A."/>
            <person name="Steindorff A."/>
            <person name="Ohm R.A."/>
            <person name="Martin F."/>
            <person name="Silar P."/>
            <person name="Natvig D.O."/>
            <person name="Lalanne C."/>
            <person name="Gautier V."/>
            <person name="Ament-Velasquez S.L."/>
            <person name="Kruys A."/>
            <person name="Hutchinson M.I."/>
            <person name="Powell A.J."/>
            <person name="Barry K."/>
            <person name="Miller A.N."/>
            <person name="Grigoriev I.V."/>
            <person name="Debuchy R."/>
            <person name="Gladieux P."/>
            <person name="Hiltunen Thoren M."/>
            <person name="Johannesson H."/>
        </authorList>
    </citation>
    <scope>NUCLEOTIDE SEQUENCE</scope>
    <source>
        <strain evidence="12">PSN243</strain>
    </source>
</reference>
<dbReference type="SUPFAM" id="SSF53901">
    <property type="entry name" value="Thiolase-like"/>
    <property type="match status" value="1"/>
</dbReference>
<dbReference type="InterPro" id="IPR016036">
    <property type="entry name" value="Malonyl_transacylase_ACP-bd"/>
</dbReference>
<feature type="region of interest" description="N-terminal hotdog fold" evidence="8">
    <location>
        <begin position="1002"/>
        <end position="1140"/>
    </location>
</feature>
<dbReference type="InterPro" id="IPR011032">
    <property type="entry name" value="GroES-like_sf"/>
</dbReference>
<dbReference type="InterPro" id="IPR049900">
    <property type="entry name" value="PKS_mFAS_DH"/>
</dbReference>
<evidence type="ECO:0000259" key="9">
    <source>
        <dbReference type="PROSITE" id="PS50075"/>
    </source>
</evidence>
<dbReference type="Pfam" id="PF14765">
    <property type="entry name" value="PS-DH"/>
    <property type="match status" value="1"/>
</dbReference>
<dbReference type="InterPro" id="IPR049551">
    <property type="entry name" value="PKS_DH_C"/>
</dbReference>
<feature type="region of interest" description="C-terminal hotdog fold" evidence="8">
    <location>
        <begin position="1154"/>
        <end position="1302"/>
    </location>
</feature>
<feature type="domain" description="Carrier" evidence="9">
    <location>
        <begin position="2541"/>
        <end position="2618"/>
    </location>
</feature>
<dbReference type="Gene3D" id="3.40.366.10">
    <property type="entry name" value="Malonyl-Coenzyme A Acyl Carrier Protein, domain 2"/>
    <property type="match status" value="2"/>
</dbReference>
<dbReference type="InterPro" id="IPR029063">
    <property type="entry name" value="SAM-dependent_MTases_sf"/>
</dbReference>
<dbReference type="InterPro" id="IPR036736">
    <property type="entry name" value="ACP-like_sf"/>
</dbReference>
<accession>A0AAV9GHA3</accession>
<dbReference type="InterPro" id="IPR032821">
    <property type="entry name" value="PKS_assoc"/>
</dbReference>
<evidence type="ECO:0000256" key="1">
    <source>
        <dbReference type="ARBA" id="ARBA00022450"/>
    </source>
</evidence>
<dbReference type="PROSITE" id="PS52019">
    <property type="entry name" value="PKS_MFAS_DH"/>
    <property type="match status" value="1"/>
</dbReference>
<evidence type="ECO:0000256" key="8">
    <source>
        <dbReference type="PROSITE-ProRule" id="PRU01363"/>
    </source>
</evidence>
<keyword evidence="13" id="KW-1185">Reference proteome</keyword>
<evidence type="ECO:0000259" key="10">
    <source>
        <dbReference type="PROSITE" id="PS52004"/>
    </source>
</evidence>
<dbReference type="Pfam" id="PF08240">
    <property type="entry name" value="ADH_N"/>
    <property type="match status" value="1"/>
</dbReference>
<feature type="active site" description="Proton acceptor; for dehydratase activity" evidence="8">
    <location>
        <position position="1034"/>
    </location>
</feature>
<protein>
    <recommendedName>
        <fullName evidence="14">Polyketide synthase</fullName>
    </recommendedName>
</protein>
<dbReference type="InterPro" id="IPR014031">
    <property type="entry name" value="Ketoacyl_synth_C"/>
</dbReference>
<dbReference type="Gene3D" id="3.40.50.150">
    <property type="entry name" value="Vaccinia Virus protein VP39"/>
    <property type="match status" value="1"/>
</dbReference>
<keyword evidence="3" id="KW-0808">Transferase</keyword>
<dbReference type="InterPro" id="IPR020806">
    <property type="entry name" value="PKS_PP-bd"/>
</dbReference>
<dbReference type="CDD" id="cd00833">
    <property type="entry name" value="PKS"/>
    <property type="match status" value="1"/>
</dbReference>
<dbReference type="InterPro" id="IPR014030">
    <property type="entry name" value="Ketoacyl_synth_N"/>
</dbReference>
<dbReference type="SMART" id="SM00823">
    <property type="entry name" value="PKS_PP"/>
    <property type="match status" value="1"/>
</dbReference>
<dbReference type="GO" id="GO:0004312">
    <property type="term" value="F:fatty acid synthase activity"/>
    <property type="evidence" value="ECO:0007669"/>
    <property type="project" value="TreeGrafter"/>
</dbReference>
<dbReference type="Gene3D" id="3.40.50.720">
    <property type="entry name" value="NAD(P)-binding Rossmann-like Domain"/>
    <property type="match status" value="1"/>
</dbReference>
<evidence type="ECO:0008006" key="14">
    <source>
        <dbReference type="Google" id="ProtNLM"/>
    </source>
</evidence>
<dbReference type="FunFam" id="3.40.47.10:FF:000019">
    <property type="entry name" value="Polyketide synthase type I"/>
    <property type="match status" value="1"/>
</dbReference>
<dbReference type="InterPro" id="IPR013968">
    <property type="entry name" value="PKS_KR"/>
</dbReference>
<dbReference type="SMART" id="SM00827">
    <property type="entry name" value="PKS_AT"/>
    <property type="match status" value="1"/>
</dbReference>
<comment type="caution">
    <text evidence="12">The sequence shown here is derived from an EMBL/GenBank/DDBJ whole genome shotgun (WGS) entry which is preliminary data.</text>
</comment>
<evidence type="ECO:0000313" key="12">
    <source>
        <dbReference type="EMBL" id="KAK4447399.1"/>
    </source>
</evidence>
<dbReference type="Gene3D" id="1.10.1200.10">
    <property type="entry name" value="ACP-like"/>
    <property type="match status" value="1"/>
</dbReference>
<dbReference type="InterPro" id="IPR036291">
    <property type="entry name" value="NAD(P)-bd_dom_sf"/>
</dbReference>
<dbReference type="CDD" id="cd02440">
    <property type="entry name" value="AdoMet_MTases"/>
    <property type="match status" value="1"/>
</dbReference>
<dbReference type="SMART" id="SM00822">
    <property type="entry name" value="PKS_KR"/>
    <property type="match status" value="1"/>
</dbReference>
<dbReference type="PROSITE" id="PS52004">
    <property type="entry name" value="KS3_2"/>
    <property type="match status" value="1"/>
</dbReference>
<dbReference type="InterPro" id="IPR020807">
    <property type="entry name" value="PKS_DH"/>
</dbReference>
<dbReference type="InterPro" id="IPR049552">
    <property type="entry name" value="PKS_DH_N"/>
</dbReference>
<dbReference type="InterPro" id="IPR057326">
    <property type="entry name" value="KR_dom"/>
</dbReference>
<dbReference type="InterPro" id="IPR014043">
    <property type="entry name" value="Acyl_transferase_dom"/>
</dbReference>
<dbReference type="Gene3D" id="3.90.180.10">
    <property type="entry name" value="Medium-chain alcohol dehydrogenases, catalytic domain"/>
    <property type="match status" value="1"/>
</dbReference>
<dbReference type="SMART" id="SM00826">
    <property type="entry name" value="PKS_DH"/>
    <property type="match status" value="1"/>
</dbReference>
<feature type="active site" description="Proton donor; for dehydratase activity" evidence="8">
    <location>
        <position position="1217"/>
    </location>
</feature>
<dbReference type="InterPro" id="IPR006162">
    <property type="entry name" value="Ppantetheine_attach_site"/>
</dbReference>
<feature type="domain" description="PKS/mFAS DH" evidence="11">
    <location>
        <begin position="1002"/>
        <end position="1302"/>
    </location>
</feature>
<dbReference type="CDD" id="cd05195">
    <property type="entry name" value="enoyl_red"/>
    <property type="match status" value="1"/>
</dbReference>
<dbReference type="InterPro" id="IPR050091">
    <property type="entry name" value="PKS_NRPS_Biosynth_Enz"/>
</dbReference>
<dbReference type="Pfam" id="PF00698">
    <property type="entry name" value="Acyl_transf_1"/>
    <property type="match status" value="1"/>
</dbReference>
<dbReference type="Proteomes" id="UP001321760">
    <property type="component" value="Unassembled WGS sequence"/>
</dbReference>
<dbReference type="Pfam" id="PF16197">
    <property type="entry name" value="KAsynt_C_assoc"/>
    <property type="match status" value="1"/>
</dbReference>
<dbReference type="Pfam" id="PF23297">
    <property type="entry name" value="ACP_SdgA_C"/>
    <property type="match status" value="1"/>
</dbReference>
<dbReference type="Gene3D" id="3.40.50.11460">
    <property type="match status" value="1"/>
</dbReference>
<keyword evidence="4" id="KW-0521">NADP</keyword>
<dbReference type="SUPFAM" id="SSF47336">
    <property type="entry name" value="ACP-like"/>
    <property type="match status" value="1"/>
</dbReference>
<dbReference type="InterPro" id="IPR016039">
    <property type="entry name" value="Thiolase-like"/>
</dbReference>
<evidence type="ECO:0000256" key="5">
    <source>
        <dbReference type="ARBA" id="ARBA00023002"/>
    </source>
</evidence>
<dbReference type="Gene3D" id="3.30.70.3290">
    <property type="match status" value="1"/>
</dbReference>
<dbReference type="PROSITE" id="PS50075">
    <property type="entry name" value="CARRIER"/>
    <property type="match status" value="1"/>
</dbReference>
<dbReference type="EMBL" id="MU865950">
    <property type="protein sequence ID" value="KAK4447399.1"/>
    <property type="molecule type" value="Genomic_DNA"/>
</dbReference>
<dbReference type="SUPFAM" id="SSF50129">
    <property type="entry name" value="GroES-like"/>
    <property type="match status" value="1"/>
</dbReference>
<dbReference type="GO" id="GO:0030639">
    <property type="term" value="P:polyketide biosynthetic process"/>
    <property type="evidence" value="ECO:0007669"/>
    <property type="project" value="UniProtKB-ARBA"/>
</dbReference>
<dbReference type="PROSITE" id="PS00606">
    <property type="entry name" value="KS3_1"/>
    <property type="match status" value="1"/>
</dbReference>
<keyword evidence="2" id="KW-0597">Phosphoprotein</keyword>
<dbReference type="Pfam" id="PF08242">
    <property type="entry name" value="Methyltransf_12"/>
    <property type="match status" value="1"/>
</dbReference>
<dbReference type="InterPro" id="IPR013154">
    <property type="entry name" value="ADH-like_N"/>
</dbReference>
<keyword evidence="7" id="KW-0012">Acyltransferase</keyword>
<dbReference type="SUPFAM" id="SSF51735">
    <property type="entry name" value="NAD(P)-binding Rossmann-fold domains"/>
    <property type="match status" value="3"/>
</dbReference>
<keyword evidence="1" id="KW-0596">Phosphopantetheine</keyword>
<evidence type="ECO:0000259" key="11">
    <source>
        <dbReference type="PROSITE" id="PS52019"/>
    </source>
</evidence>
<dbReference type="Gene3D" id="3.40.47.10">
    <property type="match status" value="1"/>
</dbReference>
<sequence length="2627" mass="285264">MAAMDTETYLTEPIAIIGMSCRFAGDATNPERFWDMLAQGRNAWSEIPSARFNPKGVFHPDPEKLNTSHVKGAHFLKEDIALFDAAFFSLSGEMASAMDPQYRLLLESAYEALENAGLTLSSVAGSNTSVYAGVFTHDYHEGIIRDEDNLPRFLPIGTFSAIASNRISHFFDLRGPSMTVDTGCSTGLVALHQAVLGLRAGESDMAIVGGCNLMITPDVFKVFSSLGMVGPDGKSYAFDARANGYGRGEGVGTLVVKRLKDAVAAGDPIRAVIRETCLNQDGRTETITSPSQEAQEALIRECYRRAGLDPRDTSYFEAHGTGTATGDPIEARAIAAVFGSGTEVDPCEEPLRIGSVKTNIGHTEAASGLAALIKVVLSMEQGLIPPSANFDKPNKKFELDRWGLKVATQLEPWPATDGKPLRASVNNFGYGGTNSHCVVEDARKWRPPAPPGKMDPKAHPGSQSALLLLYGRDERACRSMVANTREYLLRHQQEAPDLEFGTAVALMRNLSWTLATRRSRLPWLAGGVVQLSLSDNPLRTVFESLDSPAFQPVRVPAEPARIGMVFTGQGAQWHAMGRELINGFPIFRSTLYAAEKHLKSFGAKWSLIEELARDEETTQVYSTAISVPICVAVQIALVRLLRSWAVWPTAVTSHSSGEIPAAYAAGALTLREAMAVAYYRSAIADDFLRFKSKSSGEPKGAMIAVGVGVETALEYLDRVPQDNGKAVVACINSPRSVTIAGDEAAIKDVEALATAHGVFARVLRVETAYHSHHMHPIAEPYQQALTSILGMADDGEDEDENKSEIPDGAPWAMPYRRALAAAVAVEDEMVNTGGHVVFFSPVTGGRLASLEQLSDPDHWVRSLLQPVRFVEAFTDMILGGGTNGSRPSVDAILEVGPHTALGSPIKEMLEEPEFQDHEVTYVGCPLVRNENARDTVRAAALGLERNGVQSLRWTNVLFPWGRFPISPSVLTDLPPYPWTHNVRHWSEARQNKAYRQRDQEPHALLGTLVPGTNPEAATWRHRVRISDNNWLRDHVVQGHVLYPGAGFVCLAIEAIKQLTDMADDSSRKVSGFRLRDVEILQALAVPEGAEGVEMQTVVRSTDARAIGSRGWKQFEVLSVTPESQWTLHSKGLIFAEFDTPPPPPADLVISSGLTRRVEPDSMFAQLRASGLHHGPMFQNTTSIAQDARSGQARCTTTIKVADAGQENKYLLHPTTLDSVFLSSYAALSGDGEATPKVPRSISSVWVSSRISGSAGNSLTCRTEIGHRDARSYNGDAIVVDGTEKMLELKEFVGQSLGFSGADAAHDKEPWTKELCSEVRWSMHLPLSLGLPGALPKVKVWLTPAQEMDPVDKEVLIGLRRVCVYFSHDALKALTQRDLVRLKPHHVKFHSWMKGVVSLAASRQLGPSSDTWIRDGPQKRQRHIAHAAAQSVDGELIFRLGPLLVSILRGEREALEAMMEERLLYKYYANAFRMRRAFAQFTALLRAVAHQNPRARVLEIGAGTGAATRHAFRAFGGTNGEQIEPPCETWHFTDVSSGFFEAARTEFASFGEALEFDRLDIEQSPESQGFHLESYDVVVACQVLHATRSMARTMKHVRSLMKPGATLLLMETTQDQVDLQFIFGLLPGWWLSEEGERTASPTLTGPAWDRVLRDAGFSGVDLELRDCPNNEDLYCVSNILSTASVPPSQQPPDSVVVVTSAKSPPPAPWLQALRESIAAATGGSIPAVQPLEARGQFASKLCVFVGEMEDAILHSLTDADLQGVRAMTTGCKGLLWVTRGAAVECEKPEHALAAGFLRALRSEYAGRHFLMLDLDPNTVSWSKENVTVIAQVLRASSLGTPNHVDLPAIEPPATDSEFALRNGLILVPRLFKDSARNKSITPGLPNWADPDSIPEDRLFQDDRPLRLNVGIPGLLDTLAFDDDREAEPSPAADMVHIEPRAYGLNFRDVMVAMGQLRERVMGLECAGVVTRVGKEAASRGFAVGDRVMALLLGPFASQARVSWHGVVHMPEDMAFEDAASLPMIFSTAYVALVEVARLRQGQSVLIHAAAGGVGQAAIMLAKKLLGAEVYATVGSQEKRELLVGEYGIPPERIFNSRDTSFANDVVKATGGRGVDVVLNSLAGPLLQAGFDVLAPFGHFVEIGKKDLEDSNLLSMGQFSRVASFTSIDMMSLLRERGPHAHRVLSEVAQLAKRNIIGPIHPVTVFPMSQVAKAFRLLQTGKHTGKVVLSVSPSEEVKVLPREPTPRLRGDASYLLVGGVGGLGKSIAYWMVDHGARNLILLSRGAGKRSPDGFIAQLRDAGCRVVTVSCDAADKAELNRALNRCQHVEGLPPIRGVVQGAMVLSDAILEHMTIEDWQRAIRPKVAGSHNLHQRFSRAGSLDFFVMLSSLSAILGWASQSNYAAGGSYQDALATYRQARGLPAVSLDLGIVTGVGYVAESRAASDRLRGQAQSLRLSDQVVLRAISAAILRPFDKPQMLLGLHCGPGSQWDPTTDSQMGRDARFTPLRYRKPCSKQAGESWQGADNDVKPLSARLQEAASHDEATQAVGDAIVTKLGDIFMIPAEDIDLTKPPALYGVDSLVAVELRNMLMLQAASDVSIFTILQSGSLAALAEDVVAKSSHFEVLAAA</sequence>
<dbReference type="GO" id="GO:0016491">
    <property type="term" value="F:oxidoreductase activity"/>
    <property type="evidence" value="ECO:0007669"/>
    <property type="project" value="UniProtKB-KW"/>
</dbReference>
<dbReference type="SUPFAM" id="SSF55048">
    <property type="entry name" value="Probable ACP-binding domain of malonyl-CoA ACP transacylase"/>
    <property type="match status" value="1"/>
</dbReference>
<proteinExistence type="predicted"/>
<reference evidence="12" key="2">
    <citation type="submission" date="2023-05" db="EMBL/GenBank/DDBJ databases">
        <authorList>
            <consortium name="Lawrence Berkeley National Laboratory"/>
            <person name="Steindorff A."/>
            <person name="Hensen N."/>
            <person name="Bonometti L."/>
            <person name="Westerberg I."/>
            <person name="Brannstrom I.O."/>
            <person name="Guillou S."/>
            <person name="Cros-Aarteil S."/>
            <person name="Calhoun S."/>
            <person name="Haridas S."/>
            <person name="Kuo A."/>
            <person name="Mondo S."/>
            <person name="Pangilinan J."/>
            <person name="Riley R."/>
            <person name="Labutti K."/>
            <person name="Andreopoulos B."/>
            <person name="Lipzen A."/>
            <person name="Chen C."/>
            <person name="Yanf M."/>
            <person name="Daum C."/>
            <person name="Ng V."/>
            <person name="Clum A."/>
            <person name="Ohm R."/>
            <person name="Martin F."/>
            <person name="Silar P."/>
            <person name="Natvig D."/>
            <person name="Lalanne C."/>
            <person name="Gautier V."/>
            <person name="Ament-Velasquez S.L."/>
            <person name="Kruys A."/>
            <person name="Hutchinson M.I."/>
            <person name="Powell A.J."/>
            <person name="Barry K."/>
            <person name="Miller A.N."/>
            <person name="Grigoriev I.V."/>
            <person name="Debuchy R."/>
            <person name="Gladieux P."/>
            <person name="Thoren M.H."/>
            <person name="Johannesson H."/>
        </authorList>
    </citation>
    <scope>NUCLEOTIDE SEQUENCE</scope>
    <source>
        <strain evidence="12">PSN243</strain>
    </source>
</reference>
<dbReference type="Pfam" id="PF13602">
    <property type="entry name" value="ADH_zinc_N_2"/>
    <property type="match status" value="1"/>
</dbReference>
<dbReference type="SMART" id="SM00825">
    <property type="entry name" value="PKS_KS"/>
    <property type="match status" value="1"/>
</dbReference>
<keyword evidence="6" id="KW-0511">Multifunctional enzyme</keyword>
<evidence type="ECO:0000256" key="2">
    <source>
        <dbReference type="ARBA" id="ARBA00022553"/>
    </source>
</evidence>
<dbReference type="InterPro" id="IPR018201">
    <property type="entry name" value="Ketoacyl_synth_AS"/>
</dbReference>
<dbReference type="SUPFAM" id="SSF53335">
    <property type="entry name" value="S-adenosyl-L-methionine-dependent methyltransferases"/>
    <property type="match status" value="1"/>
</dbReference>